<dbReference type="Gene3D" id="2.40.10.10">
    <property type="entry name" value="Trypsin-like serine proteases"/>
    <property type="match status" value="1"/>
</dbReference>
<dbReference type="PROSITE" id="PS50294">
    <property type="entry name" value="WD_REPEATS_REGION"/>
    <property type="match status" value="3"/>
</dbReference>
<evidence type="ECO:0000313" key="8">
    <source>
        <dbReference type="EnsemblMetazoa" id="AMIN010653-PA"/>
    </source>
</evidence>
<dbReference type="GO" id="GO:0005634">
    <property type="term" value="C:nucleus"/>
    <property type="evidence" value="ECO:0007669"/>
    <property type="project" value="TreeGrafter"/>
</dbReference>
<feature type="repeat" description="WD" evidence="5">
    <location>
        <begin position="360"/>
        <end position="395"/>
    </location>
</feature>
<dbReference type="Proteomes" id="UP000075920">
    <property type="component" value="Unassembled WGS sequence"/>
</dbReference>
<reference evidence="8" key="2">
    <citation type="submission" date="2020-05" db="UniProtKB">
        <authorList>
            <consortium name="EnsemblMetazoa"/>
        </authorList>
    </citation>
    <scope>IDENTIFICATION</scope>
    <source>
        <strain evidence="8">MINIMUS1</strain>
    </source>
</reference>
<dbReference type="CDD" id="cd00200">
    <property type="entry name" value="WD40"/>
    <property type="match status" value="1"/>
</dbReference>
<dbReference type="GO" id="GO:0043161">
    <property type="term" value="P:proteasome-mediated ubiquitin-dependent protein catabolic process"/>
    <property type="evidence" value="ECO:0007669"/>
    <property type="project" value="TreeGrafter"/>
</dbReference>
<dbReference type="GO" id="GO:0030674">
    <property type="term" value="F:protein-macromolecule adaptor activity"/>
    <property type="evidence" value="ECO:0007669"/>
    <property type="project" value="TreeGrafter"/>
</dbReference>
<keyword evidence="2" id="KW-0833">Ubl conjugation pathway</keyword>
<evidence type="ECO:0000313" key="9">
    <source>
        <dbReference type="Proteomes" id="UP000075920"/>
    </source>
</evidence>
<evidence type="ECO:0000259" key="7">
    <source>
        <dbReference type="PROSITE" id="PS50240"/>
    </source>
</evidence>
<feature type="compositionally biased region" description="Polar residues" evidence="6">
    <location>
        <begin position="444"/>
        <end position="453"/>
    </location>
</feature>
<proteinExistence type="inferred from homology"/>
<dbReference type="Pfam" id="PF00089">
    <property type="entry name" value="Trypsin"/>
    <property type="match status" value="1"/>
</dbReference>
<dbReference type="Pfam" id="PF00400">
    <property type="entry name" value="WD40"/>
    <property type="match status" value="5"/>
</dbReference>
<dbReference type="SUPFAM" id="SSF50978">
    <property type="entry name" value="WD40 repeat-like"/>
    <property type="match status" value="1"/>
</dbReference>
<sequence length="1060" mass="116436">MNAILNLRSRESGGGFSHQYDAALCRLHVREPDSWKGITPSTFSADYNPSPPILAAKFSKCRGKEHILAIANEDGKIALQDTNLTNQEPGGERAIDGMQCHYNAVFDIEWMPNEMKLVTASGDHTAMLWTLTESQMESTQIFRGHTRSVKTVAFQRDDSAVFATGGRDGAILIWDIRAQVGLDMTPRADNCIYSGHAGGPGTPSSHRKRTRQTPKIPVQGCSSSITGLAFQDGNTLVSCGAGDGVVKVWDTRRHYTSHQREPMPKYSFLYAGTSTLKGFTNLVIDEKRHRLYVNCMDNHIYCYNISSYDGMPLQRYGGFNNGTFYVKAALSSDGQYLISGSSDESCYIWNVDNPNPLLKLSGHSAEVTSVAWMQSDRDLRIVTCSDDARHKVWRIGPEEMDSDEMQQLRGTALYCDSYGSDRSKKQRIESLEFTPRSLRGLMQRNETTPSTQEDITRTPKASGAGLRMWAGTRSSGASASERAAKRSFSEMAEAEGYRPPVKRSYREEGRGRRLFSPANSKSSYSFRALEIASSSATSRSLNVILEASEELTVGLSPTKSPLATADLNIRSPDQSLAQRCASPTLNLTLPNFVLDGEAPHLVNVLAVSGGSEGGIRSSFSGGTGLGIGTSPVGGSGGAVKRKFKEHIDWLTKIRKQKQLQAAKGIENSYGTSLERATASQLLSPRLQELKSCDEGISGEHLHHHPQEHATSSSEIPTTPRRRSSWAWGNGSSPHEHAEDTVQRGVSRTAPRNQRHPLNGMRRSSVTSENISIRRFLTSSVPISTMQSSNLLLLLLGCVLSATEIIALRCNPTGNENVTANGRPAYAGQFPHHALLVVSFGEEETRYCSGALVDNRHVVTVAQCVAGSSSVEVHLGSNCLLADENDQFRYVFTAVEYTVREGYDMETFVNDVAVVRFTDEAVRLPPWVRPVRLPEAGEDQYVGQEVVSSGFGLLNYGTEGAADGLQYMRLVVLELEVCQEEFNFVTPDTGRFCAQEATHERNCVSDVGSPLVMREKRLHEYVLLGLTSFGQKFACNKGNPGALQEMRDHASWVKEVMSQAE</sequence>
<evidence type="ECO:0000256" key="5">
    <source>
        <dbReference type="PROSITE-ProRule" id="PRU00221"/>
    </source>
</evidence>
<feature type="repeat" description="WD" evidence="5">
    <location>
        <begin position="218"/>
        <end position="259"/>
    </location>
</feature>
<feature type="region of interest" description="Disordered" evidence="6">
    <location>
        <begin position="696"/>
        <end position="764"/>
    </location>
</feature>
<dbReference type="VEuPathDB" id="VectorBase:AMIN010653"/>
<organism evidence="8 9">
    <name type="scientific">Anopheles minimus</name>
    <dbReference type="NCBI Taxonomy" id="112268"/>
    <lineage>
        <taxon>Eukaryota</taxon>
        <taxon>Metazoa</taxon>
        <taxon>Ecdysozoa</taxon>
        <taxon>Arthropoda</taxon>
        <taxon>Hexapoda</taxon>
        <taxon>Insecta</taxon>
        <taxon>Pterygota</taxon>
        <taxon>Neoptera</taxon>
        <taxon>Endopterygota</taxon>
        <taxon>Diptera</taxon>
        <taxon>Nematocera</taxon>
        <taxon>Culicoidea</taxon>
        <taxon>Culicidae</taxon>
        <taxon>Anophelinae</taxon>
        <taxon>Anopheles</taxon>
    </lineage>
</organism>
<dbReference type="EnsemblMetazoa" id="AMIN010653-RA">
    <property type="protein sequence ID" value="AMIN010653-PA"/>
    <property type="gene ID" value="AMIN010653"/>
</dbReference>
<feature type="repeat" description="WD" evidence="5">
    <location>
        <begin position="329"/>
        <end position="359"/>
    </location>
</feature>
<name>A0A182WJU9_9DIPT</name>
<dbReference type="STRING" id="112268.A0A182WJU9"/>
<dbReference type="InterPro" id="IPR015943">
    <property type="entry name" value="WD40/YVTN_repeat-like_dom_sf"/>
</dbReference>
<feature type="domain" description="Peptidase S1" evidence="7">
    <location>
        <begin position="818"/>
        <end position="1057"/>
    </location>
</feature>
<comment type="similarity">
    <text evidence="4">Belongs to the WD repeat cdt2 family.</text>
</comment>
<comment type="pathway">
    <text evidence="1">Protein modification; protein ubiquitination.</text>
</comment>
<feature type="region of interest" description="Disordered" evidence="6">
    <location>
        <begin position="196"/>
        <end position="217"/>
    </location>
</feature>
<dbReference type="PANTHER" id="PTHR22852:SF0">
    <property type="entry name" value="DENTICLELESS PROTEIN HOMOLOG"/>
    <property type="match status" value="1"/>
</dbReference>
<evidence type="ECO:0000256" key="2">
    <source>
        <dbReference type="ARBA" id="ARBA00022786"/>
    </source>
</evidence>
<evidence type="ECO:0000256" key="3">
    <source>
        <dbReference type="ARBA" id="ARBA00024195"/>
    </source>
</evidence>
<feature type="region of interest" description="Disordered" evidence="6">
    <location>
        <begin position="444"/>
        <end position="463"/>
    </location>
</feature>
<evidence type="ECO:0000256" key="1">
    <source>
        <dbReference type="ARBA" id="ARBA00004906"/>
    </source>
</evidence>
<feature type="compositionally biased region" description="Basic and acidic residues" evidence="6">
    <location>
        <begin position="696"/>
        <end position="707"/>
    </location>
</feature>
<keyword evidence="9" id="KW-1185">Reference proteome</keyword>
<feature type="repeat" description="WD" evidence="5">
    <location>
        <begin position="142"/>
        <end position="177"/>
    </location>
</feature>
<dbReference type="Gene3D" id="2.130.10.10">
    <property type="entry name" value="YVTN repeat-like/Quinoprotein amine dehydrogenase"/>
    <property type="match status" value="2"/>
</dbReference>
<dbReference type="PANTHER" id="PTHR22852">
    <property type="entry name" value="LETHAL 2 DENTICLELESS PROTEIN RETINOIC ACID-REGULATED NUCLEAR MATRIX-ASSOCIATED PROTEIN"/>
    <property type="match status" value="1"/>
</dbReference>
<dbReference type="GO" id="GO:0007095">
    <property type="term" value="P:mitotic G2 DNA damage checkpoint signaling"/>
    <property type="evidence" value="ECO:0007669"/>
    <property type="project" value="TreeGrafter"/>
</dbReference>
<dbReference type="SMART" id="SM00020">
    <property type="entry name" value="Tryp_SPc"/>
    <property type="match status" value="1"/>
</dbReference>
<dbReference type="InterPro" id="IPR009003">
    <property type="entry name" value="Peptidase_S1_PA"/>
</dbReference>
<dbReference type="InterPro" id="IPR043504">
    <property type="entry name" value="Peptidase_S1_PA_chymotrypsin"/>
</dbReference>
<protein>
    <recommendedName>
        <fullName evidence="7">Peptidase S1 domain-containing protein</fullName>
    </recommendedName>
</protein>
<dbReference type="SUPFAM" id="SSF50494">
    <property type="entry name" value="Trypsin-like serine proteases"/>
    <property type="match status" value="1"/>
</dbReference>
<dbReference type="InterPro" id="IPR051865">
    <property type="entry name" value="WD-repeat_CDT2_adapter"/>
</dbReference>
<dbReference type="GO" id="GO:0004252">
    <property type="term" value="F:serine-type endopeptidase activity"/>
    <property type="evidence" value="ECO:0007669"/>
    <property type="project" value="InterPro"/>
</dbReference>
<keyword evidence="5" id="KW-0853">WD repeat</keyword>
<evidence type="ECO:0000256" key="6">
    <source>
        <dbReference type="SAM" id="MobiDB-lite"/>
    </source>
</evidence>
<dbReference type="PROSITE" id="PS50240">
    <property type="entry name" value="TRYPSIN_DOM"/>
    <property type="match status" value="1"/>
</dbReference>
<reference evidence="9" key="1">
    <citation type="submission" date="2013-03" db="EMBL/GenBank/DDBJ databases">
        <title>The Genome Sequence of Anopheles minimus MINIMUS1.</title>
        <authorList>
            <consortium name="The Broad Institute Genomics Platform"/>
            <person name="Neafsey D.E."/>
            <person name="Walton C."/>
            <person name="Walker B."/>
            <person name="Young S.K."/>
            <person name="Zeng Q."/>
            <person name="Gargeya S."/>
            <person name="Fitzgerald M."/>
            <person name="Haas B."/>
            <person name="Abouelleil A."/>
            <person name="Allen A.W."/>
            <person name="Alvarado L."/>
            <person name="Arachchi H.M."/>
            <person name="Berlin A.M."/>
            <person name="Chapman S.B."/>
            <person name="Gainer-Dewar J."/>
            <person name="Goldberg J."/>
            <person name="Griggs A."/>
            <person name="Gujja S."/>
            <person name="Hansen M."/>
            <person name="Howarth C."/>
            <person name="Imamovic A."/>
            <person name="Ireland A."/>
            <person name="Larimer J."/>
            <person name="McCowan C."/>
            <person name="Murphy C."/>
            <person name="Pearson M."/>
            <person name="Poon T.W."/>
            <person name="Priest M."/>
            <person name="Roberts A."/>
            <person name="Saif S."/>
            <person name="Shea T."/>
            <person name="Sisk P."/>
            <person name="Sykes S."/>
            <person name="Wortman J."/>
            <person name="Nusbaum C."/>
            <person name="Birren B."/>
        </authorList>
    </citation>
    <scope>NUCLEOTIDE SEQUENCE [LARGE SCALE GENOMIC DNA]</scope>
    <source>
        <strain evidence="9">MINIMUS1</strain>
    </source>
</reference>
<comment type="similarity">
    <text evidence="3">Belongs to the peptidase S1 family. CLIP subfamily.</text>
</comment>
<dbReference type="InterPro" id="IPR001680">
    <property type="entry name" value="WD40_rpt"/>
</dbReference>
<accession>A0A182WJU9</accession>
<dbReference type="SMART" id="SM00320">
    <property type="entry name" value="WD40"/>
    <property type="match status" value="6"/>
</dbReference>
<evidence type="ECO:0000256" key="4">
    <source>
        <dbReference type="ARBA" id="ARBA00038344"/>
    </source>
</evidence>
<dbReference type="PROSITE" id="PS50082">
    <property type="entry name" value="WD_REPEATS_2"/>
    <property type="match status" value="5"/>
</dbReference>
<dbReference type="CDD" id="cd00190">
    <property type="entry name" value="Tryp_SPc"/>
    <property type="match status" value="1"/>
</dbReference>
<dbReference type="AlphaFoldDB" id="A0A182WJU9"/>
<dbReference type="InterPro" id="IPR001254">
    <property type="entry name" value="Trypsin_dom"/>
</dbReference>
<feature type="region of interest" description="Disordered" evidence="6">
    <location>
        <begin position="470"/>
        <end position="495"/>
    </location>
</feature>
<feature type="repeat" description="WD" evidence="5">
    <location>
        <begin position="98"/>
        <end position="139"/>
    </location>
</feature>
<dbReference type="InterPro" id="IPR036322">
    <property type="entry name" value="WD40_repeat_dom_sf"/>
</dbReference>